<keyword evidence="17" id="KW-1185">Reference proteome</keyword>
<dbReference type="InterPro" id="IPR008915">
    <property type="entry name" value="Peptidase_M50"/>
</dbReference>
<comment type="subcellular location">
    <subcellularLocation>
        <location evidence="2">Membrane</location>
        <topology evidence="2">Multi-pass membrane protein</topology>
    </subcellularLocation>
</comment>
<dbReference type="GO" id="GO:0006508">
    <property type="term" value="P:proteolysis"/>
    <property type="evidence" value="ECO:0007669"/>
    <property type="project" value="UniProtKB-KW"/>
</dbReference>
<feature type="transmembrane region" description="Helical" evidence="12">
    <location>
        <begin position="78"/>
        <end position="99"/>
    </location>
</feature>
<evidence type="ECO:0000313" key="16">
    <source>
        <dbReference type="Proteomes" id="UP000002372"/>
    </source>
</evidence>
<evidence type="ECO:0000256" key="7">
    <source>
        <dbReference type="ARBA" id="ARBA00022801"/>
    </source>
</evidence>
<keyword evidence="10" id="KW-0482">Metalloprotease</keyword>
<evidence type="ECO:0000256" key="3">
    <source>
        <dbReference type="ARBA" id="ARBA00007931"/>
    </source>
</evidence>
<dbReference type="CDD" id="cd05709">
    <property type="entry name" value="S2P-M50"/>
    <property type="match status" value="1"/>
</dbReference>
<dbReference type="HOGENOM" id="CLU_1451520_0_0_4"/>
<proteinExistence type="inferred from homology"/>
<dbReference type="EMBL" id="CTRI01000023">
    <property type="protein sequence ID" value="CQR34263.1"/>
    <property type="molecule type" value="Genomic_DNA"/>
</dbReference>
<feature type="domain" description="Peptidase M50" evidence="13">
    <location>
        <begin position="15"/>
        <end position="100"/>
    </location>
</feature>
<keyword evidence="5 12" id="KW-0812">Transmembrane</keyword>
<gene>
    <name evidence="14" type="ordered locus">THI_1432</name>
    <name evidence="15" type="ORF">THICB1_30373</name>
</gene>
<evidence type="ECO:0000256" key="4">
    <source>
        <dbReference type="ARBA" id="ARBA00022670"/>
    </source>
</evidence>
<dbReference type="AlphaFoldDB" id="D6CQ36"/>
<comment type="cofactor">
    <cofactor evidence="1">
        <name>Zn(2+)</name>
        <dbReference type="ChEBI" id="CHEBI:29105"/>
    </cofactor>
</comment>
<evidence type="ECO:0000256" key="11">
    <source>
        <dbReference type="ARBA" id="ARBA00023136"/>
    </source>
</evidence>
<feature type="transmembrane region" description="Helical" evidence="12">
    <location>
        <begin position="154"/>
        <end position="174"/>
    </location>
</feature>
<evidence type="ECO:0000256" key="12">
    <source>
        <dbReference type="SAM" id="Phobius"/>
    </source>
</evidence>
<dbReference type="GO" id="GO:0016020">
    <property type="term" value="C:membrane"/>
    <property type="evidence" value="ECO:0007669"/>
    <property type="project" value="UniProtKB-SubCell"/>
</dbReference>
<keyword evidence="9 12" id="KW-1133">Transmembrane helix</keyword>
<accession>D6CQ36</accession>
<evidence type="ECO:0000256" key="9">
    <source>
        <dbReference type="ARBA" id="ARBA00022989"/>
    </source>
</evidence>
<keyword evidence="11 12" id="KW-0472">Membrane</keyword>
<reference key="1">
    <citation type="submission" date="2009-07" db="EMBL/GenBank/DDBJ databases">
        <authorList>
            <person name="Genoscope - CEA"/>
        </authorList>
    </citation>
    <scope>NUCLEOTIDE SEQUENCE</scope>
    <source>
        <strain>3As</strain>
    </source>
</reference>
<reference evidence="14" key="3">
    <citation type="submission" date="2010-07" db="EMBL/GenBank/DDBJ databases">
        <authorList>
            <person name="Genoscope - CEA"/>
        </authorList>
    </citation>
    <scope>NUCLEOTIDE SEQUENCE</scope>
    <source>
        <strain evidence="14">3As</strain>
    </source>
</reference>
<evidence type="ECO:0000256" key="8">
    <source>
        <dbReference type="ARBA" id="ARBA00022833"/>
    </source>
</evidence>
<reference evidence="15 17" key="4">
    <citation type="submission" date="2015-03" db="EMBL/GenBank/DDBJ databases">
        <authorList>
            <person name="Regsiter A."/>
            <person name="william w."/>
        </authorList>
    </citation>
    <scope>NUCLEOTIDE SEQUENCE [LARGE SCALE GENOMIC DNA]</scope>
    <source>
        <strain evidence="15 17">CB1</strain>
    </source>
</reference>
<protein>
    <submittedName>
        <fullName evidence="14">Peptidase M50</fullName>
    </submittedName>
</protein>
<dbReference type="Proteomes" id="UP000002372">
    <property type="component" value="Chromosome"/>
</dbReference>
<dbReference type="Proteomes" id="UP000078599">
    <property type="component" value="Unassembled WGS sequence"/>
</dbReference>
<evidence type="ECO:0000256" key="10">
    <source>
        <dbReference type="ARBA" id="ARBA00023049"/>
    </source>
</evidence>
<dbReference type="GO" id="GO:0046872">
    <property type="term" value="F:metal ion binding"/>
    <property type="evidence" value="ECO:0007669"/>
    <property type="project" value="UniProtKB-KW"/>
</dbReference>
<evidence type="ECO:0000256" key="2">
    <source>
        <dbReference type="ARBA" id="ARBA00004141"/>
    </source>
</evidence>
<evidence type="ECO:0000256" key="5">
    <source>
        <dbReference type="ARBA" id="ARBA00022692"/>
    </source>
</evidence>
<reference evidence="16" key="2">
    <citation type="journal article" date="2010" name="PLoS Genet.">
        <title>Structure, function, and evolution of the Thiomonas spp. genome.</title>
        <authorList>
            <person name="Arsene-Ploetze F."/>
            <person name="Koechler S."/>
            <person name="Marchal M."/>
            <person name="Coppee J.Y."/>
            <person name="Chandler M."/>
            <person name="Bonnefoy V."/>
            <person name="Brochier-Armanet C."/>
            <person name="Barakat M."/>
            <person name="Barbe V."/>
            <person name="Battaglia-Brunet F."/>
            <person name="Bruneel O."/>
            <person name="Bryan C.G."/>
            <person name="Cleiss-Arnold J."/>
            <person name="Cruveiller S."/>
            <person name="Erhardt M."/>
            <person name="Heinrich-Salmeron A."/>
            <person name="Hommais F."/>
            <person name="Joulian C."/>
            <person name="Krin E."/>
            <person name="Lieutaud A."/>
            <person name="Lievremont D."/>
            <person name="Michel C."/>
            <person name="Muller D."/>
            <person name="Ortet P."/>
            <person name="Proux C."/>
            <person name="Siguier P."/>
            <person name="Roche D."/>
            <person name="Rouy Z."/>
            <person name="Salvignol G."/>
            <person name="Slyemi D."/>
            <person name="Talla E."/>
            <person name="Weiss S."/>
            <person name="Weissenbach J."/>
            <person name="Medigue C."/>
            <person name="Bertin P.N."/>
        </authorList>
    </citation>
    <scope>NUCLEOTIDE SEQUENCE [LARGE SCALE GENOMIC DNA]</scope>
    <source>
        <strain evidence="16">DSM 22701 / CIP 110005 / 3As</strain>
    </source>
</reference>
<evidence type="ECO:0000259" key="13">
    <source>
        <dbReference type="Pfam" id="PF02163"/>
    </source>
</evidence>
<evidence type="ECO:0000256" key="1">
    <source>
        <dbReference type="ARBA" id="ARBA00001947"/>
    </source>
</evidence>
<dbReference type="PANTHER" id="PTHR39188">
    <property type="entry name" value="MEMBRANE-ASSOCIATED ZINC METALLOPROTEASE M50B"/>
    <property type="match status" value="1"/>
</dbReference>
<name>D6CQ36_THIA3</name>
<dbReference type="PANTHER" id="PTHR39188:SF3">
    <property type="entry name" value="STAGE IV SPORULATION PROTEIN FB"/>
    <property type="match status" value="1"/>
</dbReference>
<dbReference type="OrthoDB" id="9781963at2"/>
<dbReference type="GO" id="GO:0008237">
    <property type="term" value="F:metallopeptidase activity"/>
    <property type="evidence" value="ECO:0007669"/>
    <property type="project" value="UniProtKB-KW"/>
</dbReference>
<evidence type="ECO:0000313" key="14">
    <source>
        <dbReference type="EMBL" id="CAZ88116.1"/>
    </source>
</evidence>
<dbReference type="eggNOG" id="COG1994">
    <property type="taxonomic scope" value="Bacteria"/>
</dbReference>
<evidence type="ECO:0000313" key="15">
    <source>
        <dbReference type="EMBL" id="CQR34263.1"/>
    </source>
</evidence>
<keyword evidence="4" id="KW-0645">Protease</keyword>
<organism evidence="14 16">
    <name type="scientific">Thiomonas arsenitoxydans (strain DSM 22701 / CIP 110005 / 3As)</name>
    <dbReference type="NCBI Taxonomy" id="426114"/>
    <lineage>
        <taxon>Bacteria</taxon>
        <taxon>Pseudomonadati</taxon>
        <taxon>Pseudomonadota</taxon>
        <taxon>Betaproteobacteria</taxon>
        <taxon>Burkholderiales</taxon>
        <taxon>Thiomonas</taxon>
    </lineage>
</organism>
<evidence type="ECO:0000313" key="17">
    <source>
        <dbReference type="Proteomes" id="UP000078599"/>
    </source>
</evidence>
<keyword evidence="8" id="KW-0862">Zinc</keyword>
<feature type="domain" description="Peptidase M50" evidence="13">
    <location>
        <begin position="108"/>
        <end position="164"/>
    </location>
</feature>
<keyword evidence="7" id="KW-0378">Hydrolase</keyword>
<dbReference type="Pfam" id="PF02163">
    <property type="entry name" value="Peptidase_M50"/>
    <property type="match status" value="2"/>
</dbReference>
<keyword evidence="6" id="KW-0479">Metal-binding</keyword>
<dbReference type="RefSeq" id="WP_013105452.1">
    <property type="nucleotide sequence ID" value="NC_014145.1"/>
</dbReference>
<evidence type="ECO:0000256" key="6">
    <source>
        <dbReference type="ARBA" id="ARBA00022723"/>
    </source>
</evidence>
<sequence>MPLPLALLILLAAVWLVFTSSFLAHELGHAWAARWLGYRPGDIEIGFGPGLKLRNVTFRLIPLQASVQTLGDPSGWRVSAIALAGPAASMLLGSILLLLGADPGPLHGLLQAVAGLNISIGLFNLLPLPPLDGWRALEPFVYFRLGKPNQRQQIFMHKAGFAFLGMTGIIYLALRGIG</sequence>
<dbReference type="KEGG" id="thi:THI_1432"/>
<dbReference type="EMBL" id="FP475956">
    <property type="protein sequence ID" value="CAZ88116.1"/>
    <property type="molecule type" value="Genomic_DNA"/>
</dbReference>
<comment type="similarity">
    <text evidence="3">Belongs to the peptidase M50B family.</text>
</comment>